<dbReference type="RefSeq" id="WP_021703178.1">
    <property type="nucleotide sequence ID" value="NZ_BATI01000084.1"/>
</dbReference>
<dbReference type="InterPro" id="IPR022602">
    <property type="entry name" value="DUF2813"/>
</dbReference>
<dbReference type="Pfam" id="PF11398">
    <property type="entry name" value="DUF2813"/>
    <property type="match status" value="1"/>
</dbReference>
<evidence type="ECO:0000313" key="2">
    <source>
        <dbReference type="Proteomes" id="UP000016560"/>
    </source>
</evidence>
<accession>U3B5P3</accession>
<reference evidence="1" key="1">
    <citation type="submission" date="2024-09" db="EMBL/GenBank/DDBJ databases">
        <title>Whole genome shotgun sequence of Pseudomonas alcaligenes NBRC 14159.</title>
        <authorList>
            <person name="Yoshida I."/>
            <person name="Hosoyama A."/>
            <person name="Tsuchikane K."/>
            <person name="Noguchi M."/>
            <person name="Hirakata S."/>
            <person name="Ando Y."/>
            <person name="Ohji S."/>
            <person name="Yamazoe A."/>
            <person name="Yamazaki S."/>
            <person name="Fujita N."/>
        </authorList>
    </citation>
    <scope>NUCLEOTIDE SEQUENCE</scope>
    <source>
        <strain evidence="1">NBRC 14159</strain>
    </source>
</reference>
<gene>
    <name evidence="1" type="ORF">PA6_084_00030</name>
</gene>
<dbReference type="eggNOG" id="COG1196">
    <property type="taxonomic scope" value="Bacteria"/>
</dbReference>
<dbReference type="Gene3D" id="3.40.50.300">
    <property type="entry name" value="P-loop containing nucleotide triphosphate hydrolases"/>
    <property type="match status" value="1"/>
</dbReference>
<dbReference type="InterPro" id="IPR027417">
    <property type="entry name" value="P-loop_NTPase"/>
</dbReference>
<dbReference type="AlphaFoldDB" id="U3B5P3"/>
<comment type="caution">
    <text evidence="1">The sequence shown here is derived from an EMBL/GenBank/DDBJ whole genome shotgun (WGS) entry which is preliminary data.</text>
</comment>
<proteinExistence type="predicted"/>
<sequence length="144" mass="16482">MRLSNLLISNFQSFGPAAEEISFEDVTYLLGPNGAGKTAALQALCRMFSVDPSLRRIRRSDFHVPATEAKQPEQRHLWLEADFTFEETLEDDDNDTVPPFFGQMAMREVGGTPWIRFRLEATLYEDGEIEEQFLFVTKTDENDV</sequence>
<dbReference type="SUPFAM" id="SSF52540">
    <property type="entry name" value="P-loop containing nucleoside triphosphate hydrolases"/>
    <property type="match status" value="1"/>
</dbReference>
<evidence type="ECO:0008006" key="3">
    <source>
        <dbReference type="Google" id="ProtNLM"/>
    </source>
</evidence>
<organism evidence="1 2">
    <name type="scientific">Aquipseudomonas alcaligenes (strain ATCC 14909 / DSM 50342 / CCUG 1425 / JCM 20561 / NBRC 14159 / NCIMB 9945 / NCTC 10367 / 1577)</name>
    <name type="common">Pseudomonas alcaligenes</name>
    <dbReference type="NCBI Taxonomy" id="1215092"/>
    <lineage>
        <taxon>Bacteria</taxon>
        <taxon>Pseudomonadati</taxon>
        <taxon>Pseudomonadota</taxon>
        <taxon>Gammaproteobacteria</taxon>
        <taxon>Pseudomonadales</taxon>
        <taxon>Pseudomonadaceae</taxon>
        <taxon>Aquipseudomonas</taxon>
    </lineage>
</organism>
<keyword evidence="2" id="KW-1185">Reference proteome</keyword>
<dbReference type="EMBL" id="BATI01000084">
    <property type="protein sequence ID" value="GAD65179.1"/>
    <property type="molecule type" value="Genomic_DNA"/>
</dbReference>
<feature type="non-terminal residue" evidence="1">
    <location>
        <position position="144"/>
    </location>
</feature>
<dbReference type="OrthoDB" id="3322489at2"/>
<name>U3B5P3_AQUA1</name>
<protein>
    <recommendedName>
        <fullName evidence="3">ATP-dependent endonuclease</fullName>
    </recommendedName>
</protein>
<evidence type="ECO:0000313" key="1">
    <source>
        <dbReference type="EMBL" id="GAD65179.1"/>
    </source>
</evidence>
<dbReference type="Proteomes" id="UP000016560">
    <property type="component" value="Unassembled WGS sequence"/>
</dbReference>